<dbReference type="SFLD" id="SFLDS00052">
    <property type="entry name" value="Ferric_Reductase_Domain"/>
    <property type="match status" value="1"/>
</dbReference>
<proteinExistence type="inferred from homology"/>
<dbReference type="SFLD" id="SFLDG01168">
    <property type="entry name" value="Ferric_reductase_subgroup_(FRE"/>
    <property type="match status" value="1"/>
</dbReference>
<dbReference type="PANTHER" id="PTHR32361">
    <property type="entry name" value="FERRIC/CUPRIC REDUCTASE TRANSMEMBRANE COMPONENT"/>
    <property type="match status" value="1"/>
</dbReference>
<feature type="transmembrane region" description="Helical" evidence="13">
    <location>
        <begin position="285"/>
        <end position="302"/>
    </location>
</feature>
<dbReference type="Pfam" id="PF08030">
    <property type="entry name" value="NAD_binding_6"/>
    <property type="match status" value="1"/>
</dbReference>
<feature type="transmembrane region" description="Helical" evidence="13">
    <location>
        <begin position="228"/>
        <end position="249"/>
    </location>
</feature>
<evidence type="ECO:0000256" key="1">
    <source>
        <dbReference type="ARBA" id="ARBA00004651"/>
    </source>
</evidence>
<keyword evidence="5" id="KW-1003">Cell membrane</keyword>
<keyword evidence="8 13" id="KW-1133">Transmembrane helix</keyword>
<feature type="transmembrane region" description="Helical" evidence="13">
    <location>
        <begin position="53"/>
        <end position="75"/>
    </location>
</feature>
<dbReference type="InterPro" id="IPR017927">
    <property type="entry name" value="FAD-bd_FR_type"/>
</dbReference>
<evidence type="ECO:0000313" key="16">
    <source>
        <dbReference type="Proteomes" id="UP001150879"/>
    </source>
</evidence>
<dbReference type="InterPro" id="IPR013130">
    <property type="entry name" value="Fe3_Rdtase_TM_dom"/>
</dbReference>
<keyword evidence="6 13" id="KW-0812">Transmembrane</keyword>
<feature type="transmembrane region" description="Helical" evidence="13">
    <location>
        <begin position="194"/>
        <end position="216"/>
    </location>
</feature>
<evidence type="ECO:0000256" key="9">
    <source>
        <dbReference type="ARBA" id="ARBA00023002"/>
    </source>
</evidence>
<organism evidence="15 16">
    <name type="scientific">Penicillium cf. griseofulvum</name>
    <dbReference type="NCBI Taxonomy" id="2972120"/>
    <lineage>
        <taxon>Eukaryota</taxon>
        <taxon>Fungi</taxon>
        <taxon>Dikarya</taxon>
        <taxon>Ascomycota</taxon>
        <taxon>Pezizomycotina</taxon>
        <taxon>Eurotiomycetes</taxon>
        <taxon>Eurotiomycetidae</taxon>
        <taxon>Eurotiales</taxon>
        <taxon>Aspergillaceae</taxon>
        <taxon>Penicillium</taxon>
    </lineage>
</organism>
<dbReference type="EMBL" id="JAPQKP010000002">
    <property type="protein sequence ID" value="KAJ5205996.1"/>
    <property type="molecule type" value="Genomic_DNA"/>
</dbReference>
<dbReference type="Proteomes" id="UP001150879">
    <property type="component" value="Unassembled WGS sequence"/>
</dbReference>
<reference evidence="15" key="2">
    <citation type="journal article" date="2023" name="IMA Fungus">
        <title>Comparative genomic study of the Penicillium genus elucidates a diverse pangenome and 15 lateral gene transfer events.</title>
        <authorList>
            <person name="Petersen C."/>
            <person name="Sorensen T."/>
            <person name="Nielsen M.R."/>
            <person name="Sondergaard T.E."/>
            <person name="Sorensen J.L."/>
            <person name="Fitzpatrick D.A."/>
            <person name="Frisvad J.C."/>
            <person name="Nielsen K.L."/>
        </authorList>
    </citation>
    <scope>NUCLEOTIDE SEQUENCE</scope>
    <source>
        <strain evidence="15">IBT 16849</strain>
    </source>
</reference>
<dbReference type="EC" id="1.16.1.9" evidence="3"/>
<evidence type="ECO:0000256" key="13">
    <source>
        <dbReference type="SAM" id="Phobius"/>
    </source>
</evidence>
<evidence type="ECO:0000256" key="11">
    <source>
        <dbReference type="ARBA" id="ARBA00023136"/>
    </source>
</evidence>
<dbReference type="GO" id="GO:0005886">
    <property type="term" value="C:plasma membrane"/>
    <property type="evidence" value="ECO:0007669"/>
    <property type="project" value="UniProtKB-SubCell"/>
</dbReference>
<keyword evidence="9" id="KW-0560">Oxidoreductase</keyword>
<evidence type="ECO:0000313" key="15">
    <source>
        <dbReference type="EMBL" id="KAJ5205996.1"/>
    </source>
</evidence>
<dbReference type="InterPro" id="IPR039261">
    <property type="entry name" value="FNR_nucleotide-bd"/>
</dbReference>
<evidence type="ECO:0000256" key="3">
    <source>
        <dbReference type="ARBA" id="ARBA00012668"/>
    </source>
</evidence>
<dbReference type="SUPFAM" id="SSF52343">
    <property type="entry name" value="Ferredoxin reductase-like, C-terminal NADP-linked domain"/>
    <property type="match status" value="1"/>
</dbReference>
<evidence type="ECO:0000256" key="5">
    <source>
        <dbReference type="ARBA" id="ARBA00022475"/>
    </source>
</evidence>
<reference evidence="15" key="1">
    <citation type="submission" date="2022-11" db="EMBL/GenBank/DDBJ databases">
        <authorList>
            <person name="Petersen C."/>
        </authorList>
    </citation>
    <scope>NUCLEOTIDE SEQUENCE</scope>
    <source>
        <strain evidence="15">IBT 16849</strain>
    </source>
</reference>
<evidence type="ECO:0000256" key="8">
    <source>
        <dbReference type="ARBA" id="ARBA00022989"/>
    </source>
</evidence>
<keyword evidence="4" id="KW-0813">Transport</keyword>
<dbReference type="InterPro" id="IPR013112">
    <property type="entry name" value="FAD-bd_8"/>
</dbReference>
<name>A0A9W9MR46_9EURO</name>
<accession>A0A9W9MR46</accession>
<dbReference type="GO" id="GO:0052851">
    <property type="term" value="F:ferric-chelate reductase (NADPH) activity"/>
    <property type="evidence" value="ECO:0007669"/>
    <property type="project" value="UniProtKB-EC"/>
</dbReference>
<dbReference type="Pfam" id="PF08022">
    <property type="entry name" value="FAD_binding_8"/>
    <property type="match status" value="1"/>
</dbReference>
<dbReference type="PROSITE" id="PS51384">
    <property type="entry name" value="FAD_FR"/>
    <property type="match status" value="1"/>
</dbReference>
<keyword evidence="10" id="KW-0406">Ion transport</keyword>
<evidence type="ECO:0000256" key="2">
    <source>
        <dbReference type="ARBA" id="ARBA00006278"/>
    </source>
</evidence>
<dbReference type="GO" id="GO:0006879">
    <property type="term" value="P:intracellular iron ion homeostasis"/>
    <property type="evidence" value="ECO:0007669"/>
    <property type="project" value="TreeGrafter"/>
</dbReference>
<keyword evidence="7" id="KW-0249">Electron transport</keyword>
<evidence type="ECO:0000256" key="10">
    <source>
        <dbReference type="ARBA" id="ARBA00023065"/>
    </source>
</evidence>
<evidence type="ECO:0000259" key="14">
    <source>
        <dbReference type="PROSITE" id="PS51384"/>
    </source>
</evidence>
<protein>
    <recommendedName>
        <fullName evidence="3">ferric-chelate reductase (NADPH)</fullName>
        <ecNumber evidence="3">1.16.1.9</ecNumber>
    </recommendedName>
</protein>
<feature type="domain" description="FAD-binding FR-type" evidence="14">
    <location>
        <begin position="305"/>
        <end position="413"/>
    </location>
</feature>
<comment type="caution">
    <text evidence="15">The sequence shown here is derived from an EMBL/GenBank/DDBJ whole genome shotgun (WGS) entry which is preliminary data.</text>
</comment>
<evidence type="ECO:0000256" key="6">
    <source>
        <dbReference type="ARBA" id="ARBA00022692"/>
    </source>
</evidence>
<feature type="transmembrane region" description="Helical" evidence="13">
    <location>
        <begin position="261"/>
        <end position="278"/>
    </location>
</feature>
<dbReference type="Pfam" id="PF01794">
    <property type="entry name" value="Ferric_reduct"/>
    <property type="match status" value="1"/>
</dbReference>
<comment type="catalytic activity">
    <reaction evidence="12">
        <text>2 a Fe(II)-siderophore + NADP(+) + H(+) = 2 a Fe(III)-siderophore + NADPH</text>
        <dbReference type="Rhea" id="RHEA:28795"/>
        <dbReference type="Rhea" id="RHEA-COMP:11342"/>
        <dbReference type="Rhea" id="RHEA-COMP:11344"/>
        <dbReference type="ChEBI" id="CHEBI:15378"/>
        <dbReference type="ChEBI" id="CHEBI:29033"/>
        <dbReference type="ChEBI" id="CHEBI:29034"/>
        <dbReference type="ChEBI" id="CHEBI:57783"/>
        <dbReference type="ChEBI" id="CHEBI:58349"/>
        <dbReference type="EC" id="1.16.1.9"/>
    </reaction>
</comment>
<dbReference type="InterPro" id="IPR017938">
    <property type="entry name" value="Riboflavin_synthase-like_b-brl"/>
</dbReference>
<dbReference type="SUPFAM" id="SSF63380">
    <property type="entry name" value="Riboflavin synthase domain-like"/>
    <property type="match status" value="1"/>
</dbReference>
<keyword evidence="11 13" id="KW-0472">Membrane</keyword>
<dbReference type="AlphaFoldDB" id="A0A9W9MR46"/>
<dbReference type="CDD" id="cd06186">
    <property type="entry name" value="NOX_Duox_like_FAD_NADP"/>
    <property type="match status" value="1"/>
</dbReference>
<gene>
    <name evidence="15" type="ORF">N7472_002444</name>
</gene>
<evidence type="ECO:0000256" key="4">
    <source>
        <dbReference type="ARBA" id="ARBA00022448"/>
    </source>
</evidence>
<evidence type="ECO:0000256" key="7">
    <source>
        <dbReference type="ARBA" id="ARBA00022982"/>
    </source>
</evidence>
<feature type="transmembrane region" description="Helical" evidence="13">
    <location>
        <begin position="111"/>
        <end position="131"/>
    </location>
</feature>
<dbReference type="Gene3D" id="3.40.50.80">
    <property type="entry name" value="Nucleotide-binding domain of ferredoxin-NADP reductase (FNR) module"/>
    <property type="match status" value="1"/>
</dbReference>
<sequence length="608" mass="68488">MMKMESSTGMVPWLDQPVMLHSNRDPGKCTMTPEQCAMKTGYWVFWYEADHRYALPTVAFFMVAIILFTISHIASKAAPQSLKKNSIWSRLVAAFRFLSYKSWRFGGWNTYSLGVCLLGGAGAVFFFAMTLGPRPYYWPNTKEISFGNSPPIATRAGFLALACMPFLIVLGAKANPITALTGISHEKLNVWHNWVAWAMFVLALIHTFPFIVFHAWKGDLVASWNEGGVWVTGVVALIAQAWLTFMSIPWIRNRYYEFFKVTHYFMALVFVIFFFFHCDFRMSSWDYFIATAVIYSLCWLYSQCKTYIEHGFRYKASLIPETEEILRITIDTKMHWAPGQHIFLRFLTCGVHAFTAHPFTICSMPQPNKRNQLVFYIKRRGGLTGRLMSMAQKNPGMQVPVLLDGPYGGIPEDKLAHSDRRLIIGGGAGAGFTLSMLEDFVRYSSFDDGKSELNLVVATRDPGMRAWFIQALEEMALRTSQEGVIPGLSVHIHETHAEHDALETKTETENVIPDSKLKEVEKTSNAAVSETSTVEMFGVKFFTGRPDLPALTRGLTGQDGVSVGVVVCGPSSMTHDVGEAVSSAQYRILAKHSNCAREVWLHTEKFSY</sequence>
<evidence type="ECO:0000256" key="12">
    <source>
        <dbReference type="ARBA" id="ARBA00048483"/>
    </source>
</evidence>
<keyword evidence="16" id="KW-1185">Reference proteome</keyword>
<dbReference type="GO" id="GO:0006826">
    <property type="term" value="P:iron ion transport"/>
    <property type="evidence" value="ECO:0007669"/>
    <property type="project" value="TreeGrafter"/>
</dbReference>
<dbReference type="InterPro" id="IPR013121">
    <property type="entry name" value="Fe_red_NAD-bd_6"/>
</dbReference>
<comment type="subcellular location">
    <subcellularLocation>
        <location evidence="1">Cell membrane</location>
        <topology evidence="1">Multi-pass membrane protein</topology>
    </subcellularLocation>
</comment>
<dbReference type="GO" id="GO:0015677">
    <property type="term" value="P:copper ion import"/>
    <property type="evidence" value="ECO:0007669"/>
    <property type="project" value="TreeGrafter"/>
</dbReference>
<dbReference type="Gene3D" id="2.40.30.10">
    <property type="entry name" value="Translation factors"/>
    <property type="match status" value="1"/>
</dbReference>
<comment type="similarity">
    <text evidence="2">Belongs to the ferric reductase (FRE) family.</text>
</comment>
<feature type="transmembrane region" description="Helical" evidence="13">
    <location>
        <begin position="152"/>
        <end position="174"/>
    </location>
</feature>
<dbReference type="InterPro" id="IPR051410">
    <property type="entry name" value="Ferric/Cupric_Reductase"/>
</dbReference>